<dbReference type="InterPro" id="IPR052085">
    <property type="entry name" value="WD-SAM-U-box"/>
</dbReference>
<evidence type="ECO:0000313" key="3">
    <source>
        <dbReference type="Proteomes" id="UP000023152"/>
    </source>
</evidence>
<protein>
    <recommendedName>
        <fullName evidence="1">U-box domain-containing protein</fullName>
    </recommendedName>
</protein>
<gene>
    <name evidence="2" type="ORF">RFI_35640</name>
</gene>
<dbReference type="Pfam" id="PF04564">
    <property type="entry name" value="U-box"/>
    <property type="match status" value="1"/>
</dbReference>
<comment type="caution">
    <text evidence="2">The sequence shown here is derived from an EMBL/GenBank/DDBJ whole genome shotgun (WGS) entry which is preliminary data.</text>
</comment>
<accession>X6LJK6</accession>
<evidence type="ECO:0000313" key="2">
    <source>
        <dbReference type="EMBL" id="ETO01799.1"/>
    </source>
</evidence>
<dbReference type="GO" id="GO:0004842">
    <property type="term" value="F:ubiquitin-protein transferase activity"/>
    <property type="evidence" value="ECO:0007669"/>
    <property type="project" value="InterPro"/>
</dbReference>
<dbReference type="SUPFAM" id="SSF57850">
    <property type="entry name" value="RING/U-box"/>
    <property type="match status" value="1"/>
</dbReference>
<dbReference type="InterPro" id="IPR013083">
    <property type="entry name" value="Znf_RING/FYVE/PHD"/>
</dbReference>
<dbReference type="SMART" id="SM00504">
    <property type="entry name" value="Ubox"/>
    <property type="match status" value="1"/>
</dbReference>
<sequence length="331" mass="39422">MIFGVLMVPLNKPEAMTISDQILFHQSLKHYLDIEQQSKFVFFTDINTTTKEFNEIIEKQNSTKQKIDEKYLQKIQLKKEADEAIMRYTECVKQYNNLCWMESDLEFEKQQKKQEIGYIDELLAFNDKLIKDFCRLNENIQKLTQDNQKWIDEHWKELQEKWCKWNSQEIAIFIGHTLKCEKSKMSILYETIKKNTIDSMALLKMSKKDWMDTFELKKFFEACLVYDSFAQICHNYPMDAMSYGERDIPKEYLCPLSTRIMTDPVIALDGVTYDRSSIINHYHNLSNSSLTIDGELKLFPDHFLQQKIQNFLKSSKQIKQNIQQNLFENLL</sequence>
<dbReference type="PANTHER" id="PTHR46573">
    <property type="entry name" value="WD REPEAT, SAM AND U-BOX DOMAIN-CONTAINING PROTEIN 1"/>
    <property type="match status" value="1"/>
</dbReference>
<name>X6LJK6_RETFI</name>
<dbReference type="Proteomes" id="UP000023152">
    <property type="component" value="Unassembled WGS sequence"/>
</dbReference>
<dbReference type="AlphaFoldDB" id="X6LJK6"/>
<organism evidence="2 3">
    <name type="scientific">Reticulomyxa filosa</name>
    <dbReference type="NCBI Taxonomy" id="46433"/>
    <lineage>
        <taxon>Eukaryota</taxon>
        <taxon>Sar</taxon>
        <taxon>Rhizaria</taxon>
        <taxon>Retaria</taxon>
        <taxon>Foraminifera</taxon>
        <taxon>Monothalamids</taxon>
        <taxon>Reticulomyxidae</taxon>
        <taxon>Reticulomyxa</taxon>
    </lineage>
</organism>
<dbReference type="GO" id="GO:0016567">
    <property type="term" value="P:protein ubiquitination"/>
    <property type="evidence" value="ECO:0007669"/>
    <property type="project" value="InterPro"/>
</dbReference>
<dbReference type="EMBL" id="ASPP01037380">
    <property type="protein sequence ID" value="ETO01799.1"/>
    <property type="molecule type" value="Genomic_DNA"/>
</dbReference>
<dbReference type="PROSITE" id="PS51698">
    <property type="entry name" value="U_BOX"/>
    <property type="match status" value="1"/>
</dbReference>
<keyword evidence="3" id="KW-1185">Reference proteome</keyword>
<dbReference type="Gene3D" id="3.30.40.10">
    <property type="entry name" value="Zinc/RING finger domain, C3HC4 (zinc finger)"/>
    <property type="match status" value="1"/>
</dbReference>
<proteinExistence type="predicted"/>
<evidence type="ECO:0000259" key="1">
    <source>
        <dbReference type="PROSITE" id="PS51698"/>
    </source>
</evidence>
<reference evidence="2 3" key="1">
    <citation type="journal article" date="2013" name="Curr. Biol.">
        <title>The Genome of the Foraminiferan Reticulomyxa filosa.</title>
        <authorList>
            <person name="Glockner G."/>
            <person name="Hulsmann N."/>
            <person name="Schleicher M."/>
            <person name="Noegel A.A."/>
            <person name="Eichinger L."/>
            <person name="Gallinger C."/>
            <person name="Pawlowski J."/>
            <person name="Sierra R."/>
            <person name="Euteneuer U."/>
            <person name="Pillet L."/>
            <person name="Moustafa A."/>
            <person name="Platzer M."/>
            <person name="Groth M."/>
            <person name="Szafranski K."/>
            <person name="Schliwa M."/>
        </authorList>
    </citation>
    <scope>NUCLEOTIDE SEQUENCE [LARGE SCALE GENOMIC DNA]</scope>
</reference>
<dbReference type="CDD" id="cd16453">
    <property type="entry name" value="RING-Ubox"/>
    <property type="match status" value="1"/>
</dbReference>
<dbReference type="PANTHER" id="PTHR46573:SF1">
    <property type="entry name" value="WD REPEAT, SAM AND U-BOX DOMAIN-CONTAINING PROTEIN 1"/>
    <property type="match status" value="1"/>
</dbReference>
<dbReference type="InterPro" id="IPR003613">
    <property type="entry name" value="Ubox_domain"/>
</dbReference>
<dbReference type="OrthoDB" id="10064100at2759"/>
<feature type="domain" description="U-box" evidence="1">
    <location>
        <begin position="247"/>
        <end position="318"/>
    </location>
</feature>